<gene>
    <name evidence="2" type="ORF">AJ79_01820</name>
</gene>
<evidence type="ECO:0000256" key="1">
    <source>
        <dbReference type="SAM" id="MobiDB-lite"/>
    </source>
</evidence>
<feature type="region of interest" description="Disordered" evidence="1">
    <location>
        <begin position="358"/>
        <end position="572"/>
    </location>
</feature>
<evidence type="ECO:0000313" key="2">
    <source>
        <dbReference type="EMBL" id="PGH16281.1"/>
    </source>
</evidence>
<feature type="region of interest" description="Disordered" evidence="1">
    <location>
        <begin position="43"/>
        <end position="218"/>
    </location>
</feature>
<dbReference type="PANTHER" id="PTHR11673">
    <property type="entry name" value="TRANSLATION INITIATION FACTOR 5A FAMILY MEMBER"/>
    <property type="match status" value="1"/>
</dbReference>
<dbReference type="InterPro" id="IPR008991">
    <property type="entry name" value="Translation_prot_SH3-like_sf"/>
</dbReference>
<feature type="region of interest" description="Disordered" evidence="1">
    <location>
        <begin position="1425"/>
        <end position="1474"/>
    </location>
</feature>
<organism evidence="2 3">
    <name type="scientific">Helicocarpus griseus UAMH5409</name>
    <dbReference type="NCBI Taxonomy" id="1447875"/>
    <lineage>
        <taxon>Eukaryota</taxon>
        <taxon>Fungi</taxon>
        <taxon>Dikarya</taxon>
        <taxon>Ascomycota</taxon>
        <taxon>Pezizomycotina</taxon>
        <taxon>Eurotiomycetes</taxon>
        <taxon>Eurotiomycetidae</taxon>
        <taxon>Onygenales</taxon>
        <taxon>Ajellomycetaceae</taxon>
        <taxon>Helicocarpus</taxon>
    </lineage>
</organism>
<feature type="compositionally biased region" description="Basic and acidic residues" evidence="1">
    <location>
        <begin position="608"/>
        <end position="624"/>
    </location>
</feature>
<dbReference type="InterPro" id="IPR014722">
    <property type="entry name" value="Rib_uL2_dom2"/>
</dbReference>
<dbReference type="GO" id="GO:0003746">
    <property type="term" value="F:translation elongation factor activity"/>
    <property type="evidence" value="ECO:0007669"/>
    <property type="project" value="InterPro"/>
</dbReference>
<dbReference type="Proteomes" id="UP000223968">
    <property type="component" value="Unassembled WGS sequence"/>
</dbReference>
<feature type="compositionally biased region" description="Polar residues" evidence="1">
    <location>
        <begin position="1099"/>
        <end position="1111"/>
    </location>
</feature>
<dbReference type="GO" id="GO:0043022">
    <property type="term" value="F:ribosome binding"/>
    <property type="evidence" value="ECO:0007669"/>
    <property type="project" value="InterPro"/>
</dbReference>
<feature type="compositionally biased region" description="Low complexity" evidence="1">
    <location>
        <begin position="1447"/>
        <end position="1458"/>
    </location>
</feature>
<name>A0A2B7Y5J5_9EURO</name>
<feature type="region of interest" description="Disordered" evidence="1">
    <location>
        <begin position="1527"/>
        <end position="1556"/>
    </location>
</feature>
<feature type="compositionally biased region" description="Polar residues" evidence="1">
    <location>
        <begin position="1459"/>
        <end position="1469"/>
    </location>
</feature>
<reference evidence="2 3" key="1">
    <citation type="submission" date="2017-10" db="EMBL/GenBank/DDBJ databases">
        <title>Comparative genomics in systemic dimorphic fungi from Ajellomycetaceae.</title>
        <authorList>
            <person name="Munoz J.F."/>
            <person name="Mcewen J.G."/>
            <person name="Clay O.K."/>
            <person name="Cuomo C.A."/>
        </authorList>
    </citation>
    <scope>NUCLEOTIDE SEQUENCE [LARGE SCALE GENOMIC DNA]</scope>
    <source>
        <strain evidence="2 3">UAMH5409</strain>
    </source>
</reference>
<feature type="compositionally biased region" description="Low complexity" evidence="1">
    <location>
        <begin position="19"/>
        <end position="29"/>
    </location>
</feature>
<protein>
    <submittedName>
        <fullName evidence="2">Woronin body major protein</fullName>
    </submittedName>
</protein>
<feature type="compositionally biased region" description="Polar residues" evidence="1">
    <location>
        <begin position="382"/>
        <end position="393"/>
    </location>
</feature>
<dbReference type="STRING" id="1447875.A0A2B7Y5J5"/>
<dbReference type="GO" id="GO:0045901">
    <property type="term" value="P:positive regulation of translational elongation"/>
    <property type="evidence" value="ECO:0007669"/>
    <property type="project" value="InterPro"/>
</dbReference>
<feature type="region of interest" description="Disordered" evidence="1">
    <location>
        <begin position="1330"/>
        <end position="1380"/>
    </location>
</feature>
<dbReference type="Gene3D" id="2.40.50.140">
    <property type="entry name" value="Nucleic acid-binding proteins"/>
    <property type="match status" value="1"/>
</dbReference>
<dbReference type="InterPro" id="IPR037318">
    <property type="entry name" value="Hex1_S1"/>
</dbReference>
<dbReference type="InterPro" id="IPR001884">
    <property type="entry name" value="IF5A-like"/>
</dbReference>
<feature type="compositionally biased region" description="Polar residues" evidence="1">
    <location>
        <begin position="895"/>
        <end position="911"/>
    </location>
</feature>
<feature type="compositionally biased region" description="Polar residues" evidence="1">
    <location>
        <begin position="547"/>
        <end position="572"/>
    </location>
</feature>
<feature type="compositionally biased region" description="Polar residues" evidence="1">
    <location>
        <begin position="787"/>
        <end position="796"/>
    </location>
</feature>
<dbReference type="GO" id="GO:0003723">
    <property type="term" value="F:RNA binding"/>
    <property type="evidence" value="ECO:0007669"/>
    <property type="project" value="InterPro"/>
</dbReference>
<keyword evidence="3" id="KW-1185">Reference proteome</keyword>
<dbReference type="EMBL" id="PDNB01000018">
    <property type="protein sequence ID" value="PGH16281.1"/>
    <property type="molecule type" value="Genomic_DNA"/>
</dbReference>
<feature type="compositionally biased region" description="Polar residues" evidence="1">
    <location>
        <begin position="445"/>
        <end position="454"/>
    </location>
</feature>
<feature type="region of interest" description="Disordered" evidence="1">
    <location>
        <begin position="1"/>
        <end position="29"/>
    </location>
</feature>
<dbReference type="CDD" id="cd04469">
    <property type="entry name" value="S1_Hex1"/>
    <property type="match status" value="1"/>
</dbReference>
<feature type="compositionally biased region" description="Basic residues" evidence="1">
    <location>
        <begin position="1050"/>
        <end position="1068"/>
    </location>
</feature>
<dbReference type="SUPFAM" id="SSF50249">
    <property type="entry name" value="Nucleic acid-binding proteins"/>
    <property type="match status" value="1"/>
</dbReference>
<feature type="compositionally biased region" description="Low complexity" evidence="1">
    <location>
        <begin position="919"/>
        <end position="928"/>
    </location>
</feature>
<feature type="compositionally biased region" description="Polar residues" evidence="1">
    <location>
        <begin position="982"/>
        <end position="1015"/>
    </location>
</feature>
<feature type="compositionally biased region" description="Basic and acidic residues" evidence="1">
    <location>
        <begin position="1292"/>
        <end position="1315"/>
    </location>
</feature>
<dbReference type="Gene3D" id="2.30.30.30">
    <property type="match status" value="1"/>
</dbReference>
<sequence length="1882" mass="205146">MFRRKRASAHTPINPNPSPSAQTAAAQAFRASQANANISTAAAAAALRRHTPTPTSVEDVQTKRMLQRQSSTASNSSGKGKGPLQRGQNGPLHRRGSSGSMTTRTFREQYPVLPSAVVGPGSDEIAPVPPLPEDSAAHHRTVNVNPPYQAAESPARTSQGGGLGLGRSPGAPSPSTPRSPRALNSLPELERRNSRSSINFSYPTHARPNSPAQSPTKNFAARSLTYDKGRHPEERSSQTYVTAQPSEIATSPVVITARENQPPGTYDNQAGGLNWESSSRETTPAHAENEGSASPERRVWAQAQYAHPTHPSPGLPRRGVELEQYRRPSPELHIPKTHISPGDREVEMGKQYVEAGHLSGKKYTHKPTTSWADVSKSRQLDDISTVNQGNKRSSPPPGGGTIDTSMPTGSRTTPHSTSEMLSQSEARGTTSPDVKDPRNGRPHSLSPNRTTRFSSHLAIPIPGEKLHDPPPRSMSPAKSALKRSTSQSGAGDRIPSNLPRLVQALSESSDGTSAGSDDGRKAGGQKRIPRVSFEDEPEVVGTAATPPISSESPVSASPPWNSEPTYPNVSKNGNRYNFSNGFGENALEQAMKPRPALPSFGSVRGRRGVSEDHGKRYLRDESPPRRRFSSDNIFGGMLPQRKQTRPQAAISFHPNEPIPPEITSVEGTGYESMSDNSSSSDDEADPSDLIPPGDSITRFVPLGADKVPGNMEEYRNESDAGLNENENVPVIAVQPATPALSEEKRSSEWSSIPGGFPSPPPLPSPENETPDMKNESAGQPIPVTPESPVSQTSPSPFVNDEESDDSSESVYSDAAENLSDLEDDGFGSINAIVDSPVSHVSSYTHTPPPESPTLSKTDAKRPSDVSFQRCEPRGPSPLGTVYTSGPLPVVEEEVSTSSAPSSKMVGSSGDSHQFEDHQQLSSSTHQQSVAQNSNSSKSALPYKTDSAISDQVPPSRHPPRQLSETNFDFSKQKVLRSEPLNRISTDTTTTINGNEGSQSQKHHAPSSTNRSNENGNAFPPNGVEKLDFGFASKDGSQPALYDSDSSSSFKRARPRPKGTTRYTLRRTMRAPSDSRPPSSGMASIGIDGRPTSPRRPFSSDHNPSMMRTTLRSPAGKSHTRSSSFSGFGRPSKLKSAAVGLNPHAGAKFKSRFDNASDDDDDGGGGGRARLFRSRYEDSSDDEQVAMKLSPVRGIPRRQDEVDGDSTDLEDSSEDETPQNVLRRPRSNRSSRPSILSSRTPVKMSNTKTDGTLRANSDNSTAKIPNGPGSFLPQLPTKQRGLFNRMSLSKRRRNEDAKIRKSELDSAARRDSPLERSRFELLRNKSLKSAITGRDKSLPSGTITDEKTENTDGTTTGPPKQNGIEKPQGDTGSASWPLRSQPDTIHSNVVTAVAQPIPEVVEPSDAERPPTSDGIVEIKDSTNVHTHRAGTVPPATESSKWTSRFLPRLNTRRGTNNTTDENSTVSTQSDAGGAAAFEEGRPRTVNLDFDARVPIPFSVFPSSYRSGAVSETTHQRVEGEVKLAGASRVGREDTGYEGPPQSHSHQEVDVHIHSDRRPLEEYPRTRYPEVELTRERYYGNQDRKAWETQLDITEREYRERTDPNYQVEYTTRPSQVRDIDPSYGQFQQFDTSGAPSHISEVDYAARGSQRAYTDVNVDRRTVVEETPRKMGYYDDEGHYHSFRRGVERAADRVLHPFHHDHRKEEIVVSDERGPTRVRDGVREAVRVVQPRGGHPPETITIPCHFIRVGDLLILQGRPCQVIRISVSPQTGQHRYLGVDLFTRQLHEESSFVSHPSSSVVVQSMLGPVYKTYRILDIREDGRIVAMTETGDVKQGLPVVDQGNLFNRISDAFSDGRGSIRALVINDGGRELVVDYKVIHGSRL</sequence>
<feature type="compositionally biased region" description="Low complexity" evidence="1">
    <location>
        <begin position="506"/>
        <end position="516"/>
    </location>
</feature>
<feature type="compositionally biased region" description="Low complexity" evidence="1">
    <location>
        <begin position="1120"/>
        <end position="1129"/>
    </location>
</feature>
<feature type="compositionally biased region" description="Polar residues" evidence="1">
    <location>
        <begin position="929"/>
        <end position="938"/>
    </location>
</feature>
<feature type="compositionally biased region" description="Polar residues" evidence="1">
    <location>
        <begin position="1242"/>
        <end position="1262"/>
    </location>
</feature>
<dbReference type="OrthoDB" id="9975114at2759"/>
<feature type="region of interest" description="Disordered" evidence="1">
    <location>
        <begin position="595"/>
        <end position="1315"/>
    </location>
</feature>
<feature type="region of interest" description="Disordered" evidence="1">
    <location>
        <begin position="260"/>
        <end position="296"/>
    </location>
</feature>
<dbReference type="SUPFAM" id="SSF50104">
    <property type="entry name" value="Translation proteins SH3-like domain"/>
    <property type="match status" value="1"/>
</dbReference>
<feature type="compositionally biased region" description="Acidic residues" evidence="1">
    <location>
        <begin position="1201"/>
        <end position="1216"/>
    </location>
</feature>
<accession>A0A2B7Y5J5</accession>
<evidence type="ECO:0000313" key="3">
    <source>
        <dbReference type="Proteomes" id="UP000223968"/>
    </source>
</evidence>
<feature type="compositionally biased region" description="Basic and acidic residues" evidence="1">
    <location>
        <begin position="1543"/>
        <end position="1556"/>
    </location>
</feature>
<feature type="compositionally biased region" description="Low complexity" evidence="1">
    <location>
        <begin position="1229"/>
        <end position="1238"/>
    </location>
</feature>
<feature type="compositionally biased region" description="Polar residues" evidence="1">
    <location>
        <begin position="402"/>
        <end position="432"/>
    </location>
</feature>
<dbReference type="InterPro" id="IPR012340">
    <property type="entry name" value="NA-bd_OB-fold"/>
</dbReference>
<feature type="compositionally biased region" description="Polar residues" evidence="1">
    <location>
        <begin position="67"/>
        <end position="78"/>
    </location>
</feature>
<comment type="caution">
    <text evidence="2">The sequence shown here is derived from an EMBL/GenBank/DDBJ whole genome shotgun (WGS) entry which is preliminary data.</text>
</comment>
<proteinExistence type="predicted"/>